<sequence length="178" mass="19781">MQELVLKPGFGGRAHLPCETLSWTIHGRTARLESDDSGITPTSPRSSTPGIVSHKKMSAGRKVHKMSLISVCVFEDVEWSSSPLAVISGSGFKVNYVTELMSPSLPLRHYFGQMIYKNKERLQAMMTHLHVKSTEPKAAPQPKSNIAAQHFYNHLFRVQVKPLTARAALQANIKNSKM</sequence>
<comment type="caution">
    <text evidence="2">The sequence shown here is derived from an EMBL/GenBank/DDBJ whole genome shotgun (WGS) entry which is preliminary data.</text>
</comment>
<reference evidence="2 3" key="1">
    <citation type="submission" date="2023-05" db="EMBL/GenBank/DDBJ databases">
        <title>B98-5 Cell Line De Novo Hybrid Assembly: An Optical Mapping Approach.</title>
        <authorList>
            <person name="Kananen K."/>
            <person name="Auerbach J.A."/>
            <person name="Kautto E."/>
            <person name="Blachly J.S."/>
        </authorList>
    </citation>
    <scope>NUCLEOTIDE SEQUENCE [LARGE SCALE GENOMIC DNA]</scope>
    <source>
        <strain evidence="2">B95-8</strain>
        <tissue evidence="2">Cell line</tissue>
    </source>
</reference>
<organism evidence="2 3">
    <name type="scientific">Saguinus oedipus</name>
    <name type="common">Cotton-top tamarin</name>
    <name type="synonym">Oedipomidas oedipus</name>
    <dbReference type="NCBI Taxonomy" id="9490"/>
    <lineage>
        <taxon>Eukaryota</taxon>
        <taxon>Metazoa</taxon>
        <taxon>Chordata</taxon>
        <taxon>Craniata</taxon>
        <taxon>Vertebrata</taxon>
        <taxon>Euteleostomi</taxon>
        <taxon>Mammalia</taxon>
        <taxon>Eutheria</taxon>
        <taxon>Euarchontoglires</taxon>
        <taxon>Primates</taxon>
        <taxon>Haplorrhini</taxon>
        <taxon>Platyrrhini</taxon>
        <taxon>Cebidae</taxon>
        <taxon>Callitrichinae</taxon>
        <taxon>Saguinus</taxon>
    </lineage>
</organism>
<name>A0ABQ9U5E4_SAGOE</name>
<evidence type="ECO:0000313" key="2">
    <source>
        <dbReference type="EMBL" id="KAK2091567.1"/>
    </source>
</evidence>
<dbReference type="Proteomes" id="UP001266305">
    <property type="component" value="Unassembled WGS sequence"/>
</dbReference>
<gene>
    <name evidence="2" type="ORF">P7K49_030851</name>
</gene>
<feature type="region of interest" description="Disordered" evidence="1">
    <location>
        <begin position="33"/>
        <end position="53"/>
    </location>
</feature>
<protein>
    <submittedName>
        <fullName evidence="2">Uncharacterized protein</fullName>
    </submittedName>
</protein>
<dbReference type="EMBL" id="JASSZA010000016">
    <property type="protein sequence ID" value="KAK2091567.1"/>
    <property type="molecule type" value="Genomic_DNA"/>
</dbReference>
<keyword evidence="3" id="KW-1185">Reference proteome</keyword>
<evidence type="ECO:0000256" key="1">
    <source>
        <dbReference type="SAM" id="MobiDB-lite"/>
    </source>
</evidence>
<accession>A0ABQ9U5E4</accession>
<feature type="compositionally biased region" description="Polar residues" evidence="1">
    <location>
        <begin position="37"/>
        <end position="50"/>
    </location>
</feature>
<proteinExistence type="predicted"/>
<evidence type="ECO:0000313" key="3">
    <source>
        <dbReference type="Proteomes" id="UP001266305"/>
    </source>
</evidence>